<feature type="compositionally biased region" description="Low complexity" evidence="1">
    <location>
        <begin position="95"/>
        <end position="104"/>
    </location>
</feature>
<proteinExistence type="predicted"/>
<accession>A0AAV9V734</accession>
<sequence>MPGLQRIPPDFLRAARARARAVSPSILHRSQRLRRRRRRHATTSRRVTATSLSSLPLAAAAVPGRQRTYHVRTRPPRPQPRAASRRHFREGYRASTQTSTTTPTHASRYYSLGIDPLVDNGPQTGVAGAARNVDDIVDTCVPASKFGSDSSSTIDTITGQRLMGNRAVTDRQAPSGNGERASKLPAVGGDGRRYKVVRQDQRTD</sequence>
<comment type="caution">
    <text evidence="2">The sequence shown here is derived from an EMBL/GenBank/DDBJ whole genome shotgun (WGS) entry which is preliminary data.</text>
</comment>
<dbReference type="AlphaFoldDB" id="A0AAV9V734"/>
<protein>
    <submittedName>
        <fullName evidence="2">Uncharacterized protein</fullName>
    </submittedName>
</protein>
<dbReference type="EMBL" id="JAVHNQ010000003">
    <property type="protein sequence ID" value="KAK6353386.1"/>
    <property type="molecule type" value="Genomic_DNA"/>
</dbReference>
<name>A0AAV9V734_9PEZI</name>
<evidence type="ECO:0000313" key="2">
    <source>
        <dbReference type="EMBL" id="KAK6353386.1"/>
    </source>
</evidence>
<feature type="compositionally biased region" description="Basic residues" evidence="1">
    <location>
        <begin position="30"/>
        <end position="43"/>
    </location>
</feature>
<feature type="compositionally biased region" description="Basic and acidic residues" evidence="1">
    <location>
        <begin position="190"/>
        <end position="204"/>
    </location>
</feature>
<keyword evidence="3" id="KW-1185">Reference proteome</keyword>
<evidence type="ECO:0000313" key="3">
    <source>
        <dbReference type="Proteomes" id="UP001375240"/>
    </source>
</evidence>
<gene>
    <name evidence="2" type="ORF">TWF696_005352</name>
</gene>
<organism evidence="2 3">
    <name type="scientific">Orbilia brochopaga</name>
    <dbReference type="NCBI Taxonomy" id="3140254"/>
    <lineage>
        <taxon>Eukaryota</taxon>
        <taxon>Fungi</taxon>
        <taxon>Dikarya</taxon>
        <taxon>Ascomycota</taxon>
        <taxon>Pezizomycotina</taxon>
        <taxon>Orbiliomycetes</taxon>
        <taxon>Orbiliales</taxon>
        <taxon>Orbiliaceae</taxon>
        <taxon>Orbilia</taxon>
    </lineage>
</organism>
<reference evidence="2 3" key="1">
    <citation type="submission" date="2019-10" db="EMBL/GenBank/DDBJ databases">
        <authorList>
            <person name="Palmer J.M."/>
        </authorList>
    </citation>
    <scope>NUCLEOTIDE SEQUENCE [LARGE SCALE GENOMIC DNA]</scope>
    <source>
        <strain evidence="2 3">TWF696</strain>
    </source>
</reference>
<feature type="region of interest" description="Disordered" evidence="1">
    <location>
        <begin position="167"/>
        <end position="204"/>
    </location>
</feature>
<evidence type="ECO:0000256" key="1">
    <source>
        <dbReference type="SAM" id="MobiDB-lite"/>
    </source>
</evidence>
<feature type="region of interest" description="Disordered" evidence="1">
    <location>
        <begin position="30"/>
        <end position="49"/>
    </location>
</feature>
<feature type="region of interest" description="Disordered" evidence="1">
    <location>
        <begin position="64"/>
        <end position="104"/>
    </location>
</feature>
<dbReference type="Proteomes" id="UP001375240">
    <property type="component" value="Unassembled WGS sequence"/>
</dbReference>